<dbReference type="GO" id="GO:0046872">
    <property type="term" value="F:metal ion binding"/>
    <property type="evidence" value="ECO:0007669"/>
    <property type="project" value="UniProtKB-KW"/>
</dbReference>
<keyword evidence="3 6" id="KW-0561">Oxygen transport</keyword>
<keyword evidence="5" id="KW-0408">Iron</keyword>
<evidence type="ECO:0000256" key="5">
    <source>
        <dbReference type="ARBA" id="ARBA00023004"/>
    </source>
</evidence>
<sequence length="167" mass="18353">MKFLILAAVLVAGAYATLNADEAKLVKGSWDKVKGQEDGILYAIFKENPDIQAKFPAFVGKNLEEIKSNDDFTKHADRIVAAVSKYIELVGNEANTPAIKTLLNELGQTHRSRGATKEQFEKFKSSVAKYLKEHSGAWSDATGAAWNKAFDEMYAIVFSSLDGNPVH</sequence>
<dbReference type="Proteomes" id="UP001153620">
    <property type="component" value="Chromosome 1"/>
</dbReference>
<evidence type="ECO:0000256" key="2">
    <source>
        <dbReference type="ARBA" id="ARBA00022617"/>
    </source>
</evidence>
<dbReference type="AlphaFoldDB" id="A0A161TXB5"/>
<evidence type="ECO:0000256" key="4">
    <source>
        <dbReference type="ARBA" id="ARBA00022723"/>
    </source>
</evidence>
<evidence type="ECO:0000256" key="1">
    <source>
        <dbReference type="ARBA" id="ARBA00022448"/>
    </source>
</evidence>
<dbReference type="GO" id="GO:0005576">
    <property type="term" value="C:extracellular region"/>
    <property type="evidence" value="ECO:0007669"/>
    <property type="project" value="InterPro"/>
</dbReference>
<dbReference type="PANTHER" id="PTHR47217">
    <property type="entry name" value="GLOBIN-LIKE PROTEIN"/>
    <property type="match status" value="1"/>
</dbReference>
<dbReference type="CDD" id="cd01040">
    <property type="entry name" value="Mb-like"/>
    <property type="match status" value="1"/>
</dbReference>
<dbReference type="InterPro" id="IPR012292">
    <property type="entry name" value="Globin/Proto"/>
</dbReference>
<proteinExistence type="evidence at transcript level"/>
<dbReference type="InterPro" id="IPR044399">
    <property type="entry name" value="Mb-like_M"/>
</dbReference>
<dbReference type="InterPro" id="IPR009050">
    <property type="entry name" value="Globin-like_sf"/>
</dbReference>
<dbReference type="Pfam" id="PF00042">
    <property type="entry name" value="Globin"/>
    <property type="match status" value="1"/>
</dbReference>
<feature type="signal peptide" evidence="7">
    <location>
        <begin position="1"/>
        <end position="16"/>
    </location>
</feature>
<dbReference type="GO" id="GO:0005833">
    <property type="term" value="C:hemoglobin complex"/>
    <property type="evidence" value="ECO:0007669"/>
    <property type="project" value="InterPro"/>
</dbReference>
<evidence type="ECO:0000313" key="9">
    <source>
        <dbReference type="EMBL" id="AHV85234.1"/>
    </source>
</evidence>
<dbReference type="OrthoDB" id="436496at2759"/>
<dbReference type="InterPro" id="IPR002336">
    <property type="entry name" value="Erythrocruorin"/>
</dbReference>
<keyword evidence="7" id="KW-0732">Signal</keyword>
<dbReference type="EMBL" id="OU895877">
    <property type="protein sequence ID" value="CAG9801292.1"/>
    <property type="molecule type" value="Genomic_DNA"/>
</dbReference>
<reference evidence="10" key="3">
    <citation type="submission" date="2022-10" db="EMBL/GenBank/DDBJ databases">
        <authorList>
            <consortium name="ENA_rothamsted_submissions"/>
            <consortium name="culmorum"/>
            <person name="King R."/>
        </authorList>
    </citation>
    <scope>NUCLEOTIDE SEQUENCE</scope>
</reference>
<comment type="similarity">
    <text evidence="6">Belongs to the globin family.</text>
</comment>
<dbReference type="PRINTS" id="PR00611">
    <property type="entry name" value="ERYTHCRUORIN"/>
</dbReference>
<evidence type="ECO:0000256" key="7">
    <source>
        <dbReference type="SAM" id="SignalP"/>
    </source>
</evidence>
<keyword evidence="1 6" id="KW-0813">Transport</keyword>
<gene>
    <name evidence="10" type="ORF">CHIRRI_LOCUS4223</name>
</gene>
<evidence type="ECO:0000259" key="8">
    <source>
        <dbReference type="PROSITE" id="PS01033"/>
    </source>
</evidence>
<reference evidence="9" key="1">
    <citation type="submission" date="2013-04" db="EMBL/GenBank/DDBJ databases">
        <title>Molecular gene characterization of monomer hemoglobin genes in Chironomus riparius (Diptera, Chironomidae) and effect analysis in response to various environmental stress conditions on gene and protein level.</title>
        <authorList>
            <person name="Park S.-Y."/>
            <person name="Choi J."/>
        </authorList>
    </citation>
    <scope>NUCLEOTIDE SEQUENCE</scope>
</reference>
<evidence type="ECO:0000313" key="10">
    <source>
        <dbReference type="EMBL" id="CAG9801292.1"/>
    </source>
</evidence>
<keyword evidence="2 6" id="KW-0349">Heme</keyword>
<dbReference type="GO" id="GO:0019825">
    <property type="term" value="F:oxygen binding"/>
    <property type="evidence" value="ECO:0007669"/>
    <property type="project" value="InterPro"/>
</dbReference>
<keyword evidence="11" id="KW-1185">Reference proteome</keyword>
<feature type="chain" id="PRO_5040569171" evidence="7">
    <location>
        <begin position="17"/>
        <end position="167"/>
    </location>
</feature>
<dbReference type="GO" id="GO:0020037">
    <property type="term" value="F:heme binding"/>
    <property type="evidence" value="ECO:0007669"/>
    <property type="project" value="InterPro"/>
</dbReference>
<dbReference type="PROSITE" id="PS01033">
    <property type="entry name" value="GLOBIN"/>
    <property type="match status" value="1"/>
</dbReference>
<feature type="domain" description="Globin" evidence="8">
    <location>
        <begin position="17"/>
        <end position="162"/>
    </location>
</feature>
<dbReference type="EMBL" id="KC993844">
    <property type="protein sequence ID" value="AHV85234.1"/>
    <property type="molecule type" value="mRNA"/>
</dbReference>
<dbReference type="SUPFAM" id="SSF46458">
    <property type="entry name" value="Globin-like"/>
    <property type="match status" value="1"/>
</dbReference>
<dbReference type="PANTHER" id="PTHR47217:SF1">
    <property type="entry name" value="GLOBIN-LIKE PROTEIN"/>
    <property type="match status" value="1"/>
</dbReference>
<dbReference type="GO" id="GO:0005344">
    <property type="term" value="F:oxygen carrier activity"/>
    <property type="evidence" value="ECO:0007669"/>
    <property type="project" value="UniProtKB-KW"/>
</dbReference>
<organism evidence="9">
    <name type="scientific">Chironomus riparius</name>
    <dbReference type="NCBI Taxonomy" id="315576"/>
    <lineage>
        <taxon>Eukaryota</taxon>
        <taxon>Metazoa</taxon>
        <taxon>Ecdysozoa</taxon>
        <taxon>Arthropoda</taxon>
        <taxon>Hexapoda</taxon>
        <taxon>Insecta</taxon>
        <taxon>Pterygota</taxon>
        <taxon>Neoptera</taxon>
        <taxon>Endopterygota</taxon>
        <taxon>Diptera</taxon>
        <taxon>Nematocera</taxon>
        <taxon>Chironomoidea</taxon>
        <taxon>Chironomidae</taxon>
        <taxon>Chironominae</taxon>
        <taxon>Chironomus</taxon>
    </lineage>
</organism>
<evidence type="ECO:0000256" key="6">
    <source>
        <dbReference type="RuleBase" id="RU000356"/>
    </source>
</evidence>
<protein>
    <submittedName>
        <fullName evidence="9">Globin 11</fullName>
    </submittedName>
</protein>
<dbReference type="Gene3D" id="1.10.490.10">
    <property type="entry name" value="Globins"/>
    <property type="match status" value="1"/>
</dbReference>
<evidence type="ECO:0000313" key="11">
    <source>
        <dbReference type="Proteomes" id="UP001153620"/>
    </source>
</evidence>
<accession>A0A161TXB5</accession>
<evidence type="ECO:0000256" key="3">
    <source>
        <dbReference type="ARBA" id="ARBA00022621"/>
    </source>
</evidence>
<reference evidence="10" key="2">
    <citation type="submission" date="2022-01" db="EMBL/GenBank/DDBJ databases">
        <authorList>
            <person name="King R."/>
        </authorList>
    </citation>
    <scope>NUCLEOTIDE SEQUENCE</scope>
</reference>
<dbReference type="InterPro" id="IPR000971">
    <property type="entry name" value="Globin"/>
</dbReference>
<keyword evidence="4" id="KW-0479">Metal-binding</keyword>
<name>A0A161TXB5_9DIPT</name>